<proteinExistence type="predicted"/>
<dbReference type="CDD" id="cd01948">
    <property type="entry name" value="EAL"/>
    <property type="match status" value="1"/>
</dbReference>
<dbReference type="InterPro" id="IPR035965">
    <property type="entry name" value="PAS-like_dom_sf"/>
</dbReference>
<feature type="transmembrane region" description="Helical" evidence="1">
    <location>
        <begin position="326"/>
        <end position="345"/>
    </location>
</feature>
<dbReference type="InterPro" id="IPR000160">
    <property type="entry name" value="GGDEF_dom"/>
</dbReference>
<dbReference type="SMART" id="SM00091">
    <property type="entry name" value="PAS"/>
    <property type="match status" value="1"/>
</dbReference>
<evidence type="ECO:0000313" key="6">
    <source>
        <dbReference type="Proteomes" id="UP000029713"/>
    </source>
</evidence>
<dbReference type="OrthoDB" id="5179666at2"/>
<dbReference type="Proteomes" id="UP000029713">
    <property type="component" value="Unassembled WGS sequence"/>
</dbReference>
<evidence type="ECO:0000259" key="3">
    <source>
        <dbReference type="PROSITE" id="PS50883"/>
    </source>
</evidence>
<keyword evidence="6" id="KW-1185">Reference proteome</keyword>
<dbReference type="SMART" id="SM00052">
    <property type="entry name" value="EAL"/>
    <property type="match status" value="1"/>
</dbReference>
<dbReference type="STRING" id="1522368.IN07_03010"/>
<feature type="transmembrane region" description="Helical" evidence="1">
    <location>
        <begin position="105"/>
        <end position="124"/>
    </location>
</feature>
<feature type="transmembrane region" description="Helical" evidence="1">
    <location>
        <begin position="45"/>
        <end position="63"/>
    </location>
</feature>
<feature type="transmembrane region" description="Helical" evidence="1">
    <location>
        <begin position="136"/>
        <end position="154"/>
    </location>
</feature>
<dbReference type="NCBIfam" id="TIGR00254">
    <property type="entry name" value="GGDEF"/>
    <property type="match status" value="1"/>
</dbReference>
<dbReference type="SUPFAM" id="SSF141868">
    <property type="entry name" value="EAL domain-like"/>
    <property type="match status" value="1"/>
</dbReference>
<evidence type="ECO:0000259" key="2">
    <source>
        <dbReference type="PROSITE" id="PS50112"/>
    </source>
</evidence>
<gene>
    <name evidence="5" type="ORF">IN07_03010</name>
</gene>
<keyword evidence="1" id="KW-1133">Transmembrane helix</keyword>
<dbReference type="InterPro" id="IPR001633">
    <property type="entry name" value="EAL_dom"/>
</dbReference>
<protein>
    <recommendedName>
        <fullName evidence="7">Diguanylate cyclase</fullName>
    </recommendedName>
</protein>
<dbReference type="SMART" id="SM00267">
    <property type="entry name" value="GGDEF"/>
    <property type="match status" value="1"/>
</dbReference>
<evidence type="ECO:0008006" key="7">
    <source>
        <dbReference type="Google" id="ProtNLM"/>
    </source>
</evidence>
<comment type="caution">
    <text evidence="5">The sequence shown here is derived from an EMBL/GenBank/DDBJ whole genome shotgun (WGS) entry which is preliminary data.</text>
</comment>
<dbReference type="SUPFAM" id="SSF55073">
    <property type="entry name" value="Nucleotide cyclase"/>
    <property type="match status" value="1"/>
</dbReference>
<dbReference type="InterPro" id="IPR035919">
    <property type="entry name" value="EAL_sf"/>
</dbReference>
<feature type="transmembrane region" description="Helical" evidence="1">
    <location>
        <begin position="75"/>
        <end position="93"/>
    </location>
</feature>
<dbReference type="PROSITE" id="PS50887">
    <property type="entry name" value="GGDEF"/>
    <property type="match status" value="1"/>
</dbReference>
<evidence type="ECO:0000256" key="1">
    <source>
        <dbReference type="SAM" id="Phobius"/>
    </source>
</evidence>
<dbReference type="Gene3D" id="3.30.70.270">
    <property type="match status" value="1"/>
</dbReference>
<feature type="transmembrane region" description="Helical" evidence="1">
    <location>
        <begin position="295"/>
        <end position="320"/>
    </location>
</feature>
<keyword evidence="1" id="KW-0472">Membrane</keyword>
<dbReference type="PANTHER" id="PTHR44757:SF2">
    <property type="entry name" value="BIOFILM ARCHITECTURE MAINTENANCE PROTEIN MBAA"/>
    <property type="match status" value="1"/>
</dbReference>
<feature type="domain" description="GGDEF" evidence="4">
    <location>
        <begin position="506"/>
        <end position="635"/>
    </location>
</feature>
<dbReference type="PANTHER" id="PTHR44757">
    <property type="entry name" value="DIGUANYLATE CYCLASE DGCP"/>
    <property type="match status" value="1"/>
</dbReference>
<dbReference type="PROSITE" id="PS50112">
    <property type="entry name" value="PAS"/>
    <property type="match status" value="1"/>
</dbReference>
<dbReference type="InterPro" id="IPR000014">
    <property type="entry name" value="PAS"/>
</dbReference>
<reference evidence="5 6" key="1">
    <citation type="submission" date="2014-07" db="EMBL/GenBank/DDBJ databases">
        <title>Biosystematic studies on Modestobacter strains isolated from extreme hyper-arid desert soil and from historic building.</title>
        <authorList>
            <person name="Bukarasam K."/>
            <person name="Bull A."/>
            <person name="Girard G."/>
            <person name="van Wezel G."/>
            <person name="Goodfellow M."/>
        </authorList>
    </citation>
    <scope>NUCLEOTIDE SEQUENCE [LARGE SCALE GENOMIC DNA]</scope>
    <source>
        <strain evidence="5 6">KNN45-2b</strain>
    </source>
</reference>
<name>A0A098YCK7_9ACTN</name>
<feature type="transmembrane region" description="Helical" evidence="1">
    <location>
        <begin position="161"/>
        <end position="180"/>
    </location>
</feature>
<dbReference type="CDD" id="cd01949">
    <property type="entry name" value="GGDEF"/>
    <property type="match status" value="1"/>
</dbReference>
<dbReference type="AlphaFoldDB" id="A0A098YCK7"/>
<dbReference type="EMBL" id="JPMX01000009">
    <property type="protein sequence ID" value="KGH48199.1"/>
    <property type="molecule type" value="Genomic_DNA"/>
</dbReference>
<feature type="transmembrane region" description="Helical" evidence="1">
    <location>
        <begin position="200"/>
        <end position="223"/>
    </location>
</feature>
<dbReference type="Pfam" id="PF00563">
    <property type="entry name" value="EAL"/>
    <property type="match status" value="1"/>
</dbReference>
<feature type="transmembrane region" description="Helical" evidence="1">
    <location>
        <begin position="230"/>
        <end position="251"/>
    </location>
</feature>
<feature type="domain" description="PAS" evidence="2">
    <location>
        <begin position="360"/>
        <end position="424"/>
    </location>
</feature>
<evidence type="ECO:0000259" key="4">
    <source>
        <dbReference type="PROSITE" id="PS50887"/>
    </source>
</evidence>
<dbReference type="Gene3D" id="3.20.20.450">
    <property type="entry name" value="EAL domain"/>
    <property type="match status" value="1"/>
</dbReference>
<dbReference type="InterPro" id="IPR029787">
    <property type="entry name" value="Nucleotide_cyclase"/>
</dbReference>
<dbReference type="InterPro" id="IPR052155">
    <property type="entry name" value="Biofilm_reg_signaling"/>
</dbReference>
<evidence type="ECO:0000313" key="5">
    <source>
        <dbReference type="EMBL" id="KGH48199.1"/>
    </source>
</evidence>
<dbReference type="RefSeq" id="WP_036333455.1">
    <property type="nucleotide sequence ID" value="NZ_JPMX01000009.1"/>
</dbReference>
<accession>A0A098YCK7</accession>
<dbReference type="PROSITE" id="PS50883">
    <property type="entry name" value="EAL"/>
    <property type="match status" value="1"/>
</dbReference>
<feature type="domain" description="EAL" evidence="3">
    <location>
        <begin position="638"/>
        <end position="887"/>
    </location>
</feature>
<sequence>MSSHVPDLAPHRTRADVLLVGSPLHDSVDRSLDGRRAPTAVRRQLVAIGAVGLVGLAVTVPLSGMEGTGRQWDNLVLALVTGLALWCGTPAAHAKSGRALLTARIAGLGGLLLLVANLLTGLSVGEGYGRRGAADLLVALAAGVPLVVCALLASQASRTRWSMSLVTAAAAALSLSVPAAEFVSRPAQESTSLTGVVPDVIAGFAFYAALAVGGAAGLCTVAATALRRAVAAQLLTTSLFALSASSLALALVSRTRWWELVADAATLAAVLVAVLTTTRSPDGPLVHPRDRTPQVFLPGAVLTVAALTALPVSLLVGLLLGRAPTTWSIGATAVVVLLMLARTIWRYQERENLDADLIRRDADVRELVSVVSDEVAILDADLRLVVASRAARALLGLPTGSDDDVDLLELVDPADRPRVETLLRDGDDAPRVIRFALRPVPERPTAQVEATVLRRPQADRQVLHLRDATDHHVRERELERLAFTDHLTGLPNRAQLASALDAGADGARCLLLLDLDGFKAVNDGSGHEAGDLVLVEVARRLQRLVRAGDLAARLGGDEFALVLTGDLHAGAETAQRLVTALSQPYRVGQQTLLLGTSVGIARLTPGSGPIALREADDALRAAKAAGKGCWRSASADGPATGPGDVLQGVAEGQVQVRFDALSHVVSGRPLGVQAQLRWEHPALGTLAAAEVLAAAGRQGAQRPLRRWVLEQGCRVAATGVDLNVGIPLTADIGDASTLGEDVADALTAAGLPAHRLTLTFTEELLQSASADVLPALRAVHDTGVRLALTDYGMGSSLWGLLARVPLDAVVVSLGSLAATTGLDRALQVLAGIARATQEVRVHTIVADVTSLDVLARVSAMGAHAMTGSLLPSGMTAAEVVALVQSRDGAALS</sequence>
<dbReference type="SUPFAM" id="SSF55785">
    <property type="entry name" value="PYP-like sensor domain (PAS domain)"/>
    <property type="match status" value="1"/>
</dbReference>
<dbReference type="InterPro" id="IPR043128">
    <property type="entry name" value="Rev_trsase/Diguanyl_cyclase"/>
</dbReference>
<keyword evidence="1" id="KW-0812">Transmembrane</keyword>
<organism evidence="5 6">
    <name type="scientific">Modestobacter caceresii</name>
    <dbReference type="NCBI Taxonomy" id="1522368"/>
    <lineage>
        <taxon>Bacteria</taxon>
        <taxon>Bacillati</taxon>
        <taxon>Actinomycetota</taxon>
        <taxon>Actinomycetes</taxon>
        <taxon>Geodermatophilales</taxon>
        <taxon>Geodermatophilaceae</taxon>
        <taxon>Modestobacter</taxon>
    </lineage>
</organism>
<dbReference type="Gene3D" id="3.30.450.20">
    <property type="entry name" value="PAS domain"/>
    <property type="match status" value="1"/>
</dbReference>
<dbReference type="Pfam" id="PF00990">
    <property type="entry name" value="GGDEF"/>
    <property type="match status" value="1"/>
</dbReference>
<dbReference type="CDD" id="cd00130">
    <property type="entry name" value="PAS"/>
    <property type="match status" value="1"/>
</dbReference>